<keyword evidence="1" id="KW-1133">Transmembrane helix</keyword>
<protein>
    <submittedName>
        <fullName evidence="2">Uncharacterized protein</fullName>
    </submittedName>
</protein>
<keyword evidence="1" id="KW-0472">Membrane</keyword>
<gene>
    <name evidence="2" type="ORF">L484_008297</name>
</gene>
<dbReference type="AlphaFoldDB" id="W9R096"/>
<sequence length="149" mass="16434">MVSVDAEIRHNTAKYFRIRVLPGSDPKPEGDLGVQMSRSDDMCHISISGGSVHWDCKEECSDHCSANLDQVLGLFGLGARPGLHVQTVRPCLLVRSVRPGARPIRAIVPHRLIWHVRIRCLVYSGFSSLSAYSGQVLSLFGLFFSVGLF</sequence>
<organism evidence="2 3">
    <name type="scientific">Morus notabilis</name>
    <dbReference type="NCBI Taxonomy" id="981085"/>
    <lineage>
        <taxon>Eukaryota</taxon>
        <taxon>Viridiplantae</taxon>
        <taxon>Streptophyta</taxon>
        <taxon>Embryophyta</taxon>
        <taxon>Tracheophyta</taxon>
        <taxon>Spermatophyta</taxon>
        <taxon>Magnoliopsida</taxon>
        <taxon>eudicotyledons</taxon>
        <taxon>Gunneridae</taxon>
        <taxon>Pentapetalae</taxon>
        <taxon>rosids</taxon>
        <taxon>fabids</taxon>
        <taxon>Rosales</taxon>
        <taxon>Moraceae</taxon>
        <taxon>Moreae</taxon>
        <taxon>Morus</taxon>
    </lineage>
</organism>
<feature type="transmembrane region" description="Helical" evidence="1">
    <location>
        <begin position="120"/>
        <end position="144"/>
    </location>
</feature>
<keyword evidence="3" id="KW-1185">Reference proteome</keyword>
<keyword evidence="1" id="KW-0812">Transmembrane</keyword>
<proteinExistence type="predicted"/>
<dbReference type="EMBL" id="KE344453">
    <property type="protein sequence ID" value="EXB62494.1"/>
    <property type="molecule type" value="Genomic_DNA"/>
</dbReference>
<reference evidence="3" key="1">
    <citation type="submission" date="2013-01" db="EMBL/GenBank/DDBJ databases">
        <title>Draft Genome Sequence of a Mulberry Tree, Morus notabilis C.K. Schneid.</title>
        <authorList>
            <person name="He N."/>
            <person name="Zhao S."/>
        </authorList>
    </citation>
    <scope>NUCLEOTIDE SEQUENCE</scope>
</reference>
<accession>W9R096</accession>
<evidence type="ECO:0000256" key="1">
    <source>
        <dbReference type="SAM" id="Phobius"/>
    </source>
</evidence>
<evidence type="ECO:0000313" key="3">
    <source>
        <dbReference type="Proteomes" id="UP000030645"/>
    </source>
</evidence>
<name>W9R096_9ROSA</name>
<dbReference type="Proteomes" id="UP000030645">
    <property type="component" value="Unassembled WGS sequence"/>
</dbReference>
<evidence type="ECO:0000313" key="2">
    <source>
        <dbReference type="EMBL" id="EXB62494.1"/>
    </source>
</evidence>